<organism evidence="1 2">
    <name type="scientific">Chromobacterium violaceum</name>
    <dbReference type="NCBI Taxonomy" id="536"/>
    <lineage>
        <taxon>Bacteria</taxon>
        <taxon>Pseudomonadati</taxon>
        <taxon>Pseudomonadota</taxon>
        <taxon>Betaproteobacteria</taxon>
        <taxon>Neisseriales</taxon>
        <taxon>Chromobacteriaceae</taxon>
        <taxon>Chromobacterium</taxon>
    </lineage>
</organism>
<reference evidence="1 2" key="1">
    <citation type="submission" date="2018-12" db="EMBL/GenBank/DDBJ databases">
        <authorList>
            <consortium name="Pathogen Informatics"/>
        </authorList>
    </citation>
    <scope>NUCLEOTIDE SEQUENCE [LARGE SCALE GENOMIC DNA]</scope>
    <source>
        <strain evidence="1 2">NCTC9695</strain>
    </source>
</reference>
<dbReference type="InterPro" id="IPR006698">
    <property type="entry name" value="UPF0229"/>
</dbReference>
<dbReference type="EMBL" id="LR134182">
    <property type="protein sequence ID" value="VEB42093.1"/>
    <property type="molecule type" value="Genomic_DNA"/>
</dbReference>
<accession>A0A447TB45</accession>
<proteinExistence type="predicted"/>
<evidence type="ECO:0000313" key="1">
    <source>
        <dbReference type="EMBL" id="VEB42093.1"/>
    </source>
</evidence>
<gene>
    <name evidence="1" type="ORF">NCTC9695_02535</name>
</gene>
<name>A0A447TB45_CHRVL</name>
<protein>
    <submittedName>
        <fullName evidence="1">Uncharacterized conserved protein</fullName>
    </submittedName>
</protein>
<dbReference type="AlphaFoldDB" id="A0A447TB45"/>
<dbReference type="Proteomes" id="UP000275777">
    <property type="component" value="Chromosome"/>
</dbReference>
<dbReference type="PANTHER" id="PTHR30510:SF2">
    <property type="entry name" value="UPF0229 PROTEIN YEAH"/>
    <property type="match status" value="1"/>
</dbReference>
<sequence length="121" mass="13372">MSHIIDRRLNGKNKSAVNRERFLRRFKAQIKEAVSKAIKGRSITDIESGEKVSIPVKDISEPSFHHGKGGVWENVHPGNEEFVKGDRIPRPQGGAAAAAVRPARTVRARMISCSSCRARNS</sequence>
<dbReference type="PANTHER" id="PTHR30510">
    <property type="entry name" value="UPF0229 PROTEIN YEAH"/>
    <property type="match status" value="1"/>
</dbReference>
<dbReference type="Pfam" id="PF04285">
    <property type="entry name" value="DUF444"/>
    <property type="match status" value="1"/>
</dbReference>
<evidence type="ECO:0000313" key="2">
    <source>
        <dbReference type="Proteomes" id="UP000275777"/>
    </source>
</evidence>